<evidence type="ECO:0000256" key="10">
    <source>
        <dbReference type="ARBA" id="ARBA00023146"/>
    </source>
</evidence>
<keyword evidence="3 13" id="KW-0436">Ligase</keyword>
<dbReference type="InterPro" id="IPR018163">
    <property type="entry name" value="Thr/Ala-tRNA-synth_IIc_edit"/>
</dbReference>
<accession>A0A2N3G7Q2</accession>
<dbReference type="Pfam" id="PF01411">
    <property type="entry name" value="tRNA-synt_2c"/>
    <property type="match status" value="1"/>
</dbReference>
<dbReference type="PRINTS" id="PR00980">
    <property type="entry name" value="TRNASYNTHALA"/>
</dbReference>
<evidence type="ECO:0000256" key="4">
    <source>
        <dbReference type="ARBA" id="ARBA00022723"/>
    </source>
</evidence>
<keyword evidence="9 13" id="KW-0648">Protein biosynthesis</keyword>
<evidence type="ECO:0000256" key="12">
    <source>
        <dbReference type="ARBA" id="ARBA00048300"/>
    </source>
</evidence>
<dbReference type="SUPFAM" id="SSF55681">
    <property type="entry name" value="Class II aaRS and biotin synthetases"/>
    <property type="match status" value="1"/>
</dbReference>
<dbReference type="InterPro" id="IPR012947">
    <property type="entry name" value="tRNA_SAD"/>
</dbReference>
<dbReference type="AlphaFoldDB" id="A0A2N3G7Q2"/>
<dbReference type="FunFam" id="3.10.310.40:FF:000001">
    <property type="entry name" value="Alanine--tRNA ligase"/>
    <property type="match status" value="1"/>
</dbReference>
<dbReference type="SUPFAM" id="SSF50447">
    <property type="entry name" value="Translation proteins"/>
    <property type="match status" value="1"/>
</dbReference>
<evidence type="ECO:0000256" key="5">
    <source>
        <dbReference type="ARBA" id="ARBA00022741"/>
    </source>
</evidence>
<dbReference type="SUPFAM" id="SSF101353">
    <property type="entry name" value="Putative anticodon-binding domain of alanyl-tRNA synthetase (AlaRS)"/>
    <property type="match status" value="1"/>
</dbReference>
<keyword evidence="8 13" id="KW-0694">RNA-binding</keyword>
<dbReference type="GO" id="GO:0005829">
    <property type="term" value="C:cytosol"/>
    <property type="evidence" value="ECO:0007669"/>
    <property type="project" value="TreeGrafter"/>
</dbReference>
<dbReference type="GO" id="GO:0005524">
    <property type="term" value="F:ATP binding"/>
    <property type="evidence" value="ECO:0007669"/>
    <property type="project" value="UniProtKB-UniRule"/>
</dbReference>
<reference evidence="15 16" key="1">
    <citation type="journal article" date="2017" name="ISME J.">
        <title>Potential for microbial H2 and metal transformations associated with novel bacteria and archaea in deep terrestrial subsurface sediments.</title>
        <authorList>
            <person name="Hernsdorf A.W."/>
            <person name="Amano Y."/>
            <person name="Miyakawa K."/>
            <person name="Ise K."/>
            <person name="Suzuki Y."/>
            <person name="Anantharaman K."/>
            <person name="Probst A."/>
            <person name="Burstein D."/>
            <person name="Thomas B.C."/>
            <person name="Banfield J.F."/>
        </authorList>
    </citation>
    <scope>NUCLEOTIDE SEQUENCE [LARGE SCALE GENOMIC DNA]</scope>
    <source>
        <strain evidence="15">HGW-Actinobacteria-3</strain>
    </source>
</reference>
<dbReference type="InterPro" id="IPR023033">
    <property type="entry name" value="Ala_tRNA_ligase_euk/bac"/>
</dbReference>
<evidence type="ECO:0000256" key="6">
    <source>
        <dbReference type="ARBA" id="ARBA00022833"/>
    </source>
</evidence>
<dbReference type="GO" id="GO:0006419">
    <property type="term" value="P:alanyl-tRNA aminoacylation"/>
    <property type="evidence" value="ECO:0007669"/>
    <property type="project" value="UniProtKB-UniRule"/>
</dbReference>
<evidence type="ECO:0000259" key="14">
    <source>
        <dbReference type="PROSITE" id="PS50860"/>
    </source>
</evidence>
<dbReference type="SUPFAM" id="SSF55186">
    <property type="entry name" value="ThrRS/AlaRS common domain"/>
    <property type="match status" value="1"/>
</dbReference>
<keyword evidence="4 13" id="KW-0479">Metal-binding</keyword>
<feature type="binding site" evidence="13">
    <location>
        <position position="584"/>
    </location>
    <ligand>
        <name>Zn(2+)</name>
        <dbReference type="ChEBI" id="CHEBI:29105"/>
    </ligand>
</feature>
<comment type="function">
    <text evidence="11 13">Catalyzes the attachment of alanine to tRNA(Ala) in a two-step reaction: alanine is first activated by ATP to form Ala-AMP and then transferred to the acceptor end of tRNA(Ala). Also edits incorrectly charged Ser-tRNA(Ala) and Gly-tRNA(Ala) via its editing domain.</text>
</comment>
<sequence>MFSFFSSFLFRRGGFHVLKNEVEFLKSSEIRDIFLEFFSSRGHHVAPGSSLVPDDPTLLLTNAGMVQFKPYFLGEAPPPYRRATSAQKCVRTTDIESVGITARHNTFFEMLGNFSFGDYYKDEAIPWAWEFLTSVLEIDPGSLWMSVYEEDDEAERVWKSTSGVAPERVIRLGAQDNFWDMGDTGPCGPCSEILYDRGEKFACSHACGPGCDCDRFLELWNLVFMQYDRRPDMSLVELPRKNIDTGMGLERVAAVKQGASTIFEIDIIMPVIEAITGLCGVRLGDSPGADISVKVIADHSRAATFLISDGVMPSNEGRGYILRRLLRRAVRHGRLLGIEGHFIDALAGVVTELLGDVYPGLKERNKLVTGVITSEEESFDQTLDRGVELLSNVIEEHKAEGKDTIGGKTVFYLHDTLGFPLELTREIVSDKGMKIDHEGFGVLMEEQRERARLSRKGEMDEEGAAYSEASNRCGRSRFEGYERNRLETTVTAIIIDENSVESVEGERDIEVVLERTPFYAESGGQVGDSGVIEGLTGAIAVETTFYGAPDLAIHRGRISGALKVGDTVTASVDVERRLAIARNHSATHLVHWALRDVLGAHARQAGSLVAPDRLRFDFTHFDAVSPDEIARIEMLVNERVLDDAPVRVTVMAREAAIAGGAMALFGEKYGEEARVVEIGDFSKELCGGTHVERAGNIGPVRITAESSVGAGLRRIEATSGFETLRHYRFIEGVLRETEDLLKVRSESVPLRVAEMLIRVKDIERVAAKERSKSVDGMAGEITDKAKRITVGGADFLFARVDAVDQSRLRNLADVMIKKEESIGAVALVAVAGEKAQLVVKVAKGMVGRLNARDLADAGGKMLGGGGGGREDMGIAGGPMINGADAALLEIEKAIKEKIEAPL</sequence>
<protein>
    <recommendedName>
        <fullName evidence="13">Alanine--tRNA ligase</fullName>
        <ecNumber evidence="13">6.1.1.7</ecNumber>
    </recommendedName>
    <alternativeName>
        <fullName evidence="13">Alanyl-tRNA synthetase</fullName>
        <shortName evidence="13">AlaRS</shortName>
    </alternativeName>
</protein>
<dbReference type="Gene3D" id="2.40.30.130">
    <property type="match status" value="1"/>
</dbReference>
<dbReference type="FunFam" id="3.30.980.10:FF:000004">
    <property type="entry name" value="Alanine--tRNA ligase, cytoplasmic"/>
    <property type="match status" value="1"/>
</dbReference>
<dbReference type="Gene3D" id="3.30.980.10">
    <property type="entry name" value="Threonyl-trna Synthetase, Chain A, domain 2"/>
    <property type="match status" value="1"/>
</dbReference>
<proteinExistence type="inferred from homology"/>
<feature type="domain" description="Alanyl-transfer RNA synthetases family profile" evidence="14">
    <location>
        <begin position="25"/>
        <end position="729"/>
    </location>
</feature>
<evidence type="ECO:0000256" key="3">
    <source>
        <dbReference type="ARBA" id="ARBA00022598"/>
    </source>
</evidence>
<dbReference type="Gene3D" id="3.30.54.20">
    <property type="match status" value="1"/>
</dbReference>
<dbReference type="PANTHER" id="PTHR11777">
    <property type="entry name" value="ALANYL-TRNA SYNTHETASE"/>
    <property type="match status" value="1"/>
</dbReference>
<organism evidence="15 16">
    <name type="scientific">Candidatus Anoxymicrobium japonicum</name>
    <dbReference type="NCBI Taxonomy" id="2013648"/>
    <lineage>
        <taxon>Bacteria</taxon>
        <taxon>Bacillati</taxon>
        <taxon>Actinomycetota</taxon>
        <taxon>Candidatus Geothermincolia</taxon>
        <taxon>Candidatus Geothermincolales</taxon>
        <taxon>Candidatus Anoxymicrobiaceae</taxon>
        <taxon>Candidatus Anoxymicrobium</taxon>
    </lineage>
</organism>
<evidence type="ECO:0000313" key="16">
    <source>
        <dbReference type="Proteomes" id="UP000233654"/>
    </source>
</evidence>
<dbReference type="GO" id="GO:0002161">
    <property type="term" value="F:aminoacyl-tRNA deacylase activity"/>
    <property type="evidence" value="ECO:0007669"/>
    <property type="project" value="TreeGrafter"/>
</dbReference>
<dbReference type="Gene3D" id="3.30.930.10">
    <property type="entry name" value="Bira Bifunctional Protein, Domain 2"/>
    <property type="match status" value="1"/>
</dbReference>
<name>A0A2N3G7Q2_9ACTN</name>
<evidence type="ECO:0000256" key="1">
    <source>
        <dbReference type="ARBA" id="ARBA00008226"/>
    </source>
</evidence>
<dbReference type="EC" id="6.1.1.7" evidence="13"/>
<dbReference type="CDD" id="cd00673">
    <property type="entry name" value="AlaRS_core"/>
    <property type="match status" value="1"/>
</dbReference>
<evidence type="ECO:0000256" key="8">
    <source>
        <dbReference type="ARBA" id="ARBA00022884"/>
    </source>
</evidence>
<dbReference type="GO" id="GO:0004813">
    <property type="term" value="F:alanine-tRNA ligase activity"/>
    <property type="evidence" value="ECO:0007669"/>
    <property type="project" value="UniProtKB-UniRule"/>
</dbReference>
<dbReference type="InterPro" id="IPR018162">
    <property type="entry name" value="Ala-tRNA-ligase_IIc_anticod-bd"/>
</dbReference>
<dbReference type="InterPro" id="IPR009000">
    <property type="entry name" value="Transl_B-barrel_sf"/>
</dbReference>
<comment type="catalytic activity">
    <reaction evidence="12 13">
        <text>tRNA(Ala) + L-alanine + ATP = L-alanyl-tRNA(Ala) + AMP + diphosphate</text>
        <dbReference type="Rhea" id="RHEA:12540"/>
        <dbReference type="Rhea" id="RHEA-COMP:9657"/>
        <dbReference type="Rhea" id="RHEA-COMP:9923"/>
        <dbReference type="ChEBI" id="CHEBI:30616"/>
        <dbReference type="ChEBI" id="CHEBI:33019"/>
        <dbReference type="ChEBI" id="CHEBI:57972"/>
        <dbReference type="ChEBI" id="CHEBI:78442"/>
        <dbReference type="ChEBI" id="CHEBI:78497"/>
        <dbReference type="ChEBI" id="CHEBI:456215"/>
        <dbReference type="EC" id="6.1.1.7"/>
    </reaction>
</comment>
<dbReference type="PANTHER" id="PTHR11777:SF9">
    <property type="entry name" value="ALANINE--TRNA LIGASE, CYTOPLASMIC"/>
    <property type="match status" value="1"/>
</dbReference>
<dbReference type="NCBIfam" id="TIGR00344">
    <property type="entry name" value="alaS"/>
    <property type="match status" value="1"/>
</dbReference>
<dbReference type="Pfam" id="PF02272">
    <property type="entry name" value="DHHA1"/>
    <property type="match status" value="1"/>
</dbReference>
<feature type="binding site" evidence="13">
    <location>
        <position position="690"/>
    </location>
    <ligand>
        <name>Zn(2+)</name>
        <dbReference type="ChEBI" id="CHEBI:29105"/>
    </ligand>
</feature>
<keyword evidence="10 13" id="KW-0030">Aminoacyl-tRNA synthetase</keyword>
<dbReference type="Gene3D" id="3.10.310.40">
    <property type="match status" value="1"/>
</dbReference>
<dbReference type="EMBL" id="PHEX01000009">
    <property type="protein sequence ID" value="PKQ28648.1"/>
    <property type="molecule type" value="Genomic_DNA"/>
</dbReference>
<keyword evidence="13" id="KW-0963">Cytoplasm</keyword>
<evidence type="ECO:0000256" key="7">
    <source>
        <dbReference type="ARBA" id="ARBA00022840"/>
    </source>
</evidence>
<feature type="binding site" evidence="13">
    <location>
        <position position="686"/>
    </location>
    <ligand>
        <name>Zn(2+)</name>
        <dbReference type="ChEBI" id="CHEBI:29105"/>
    </ligand>
</feature>
<dbReference type="InterPro" id="IPR018164">
    <property type="entry name" value="Ala-tRNA-synth_IIc_N"/>
</dbReference>
<evidence type="ECO:0000256" key="2">
    <source>
        <dbReference type="ARBA" id="ARBA00022555"/>
    </source>
</evidence>
<dbReference type="InterPro" id="IPR018165">
    <property type="entry name" value="Ala-tRNA-synth_IIc_core"/>
</dbReference>
<dbReference type="GO" id="GO:0000049">
    <property type="term" value="F:tRNA binding"/>
    <property type="evidence" value="ECO:0007669"/>
    <property type="project" value="UniProtKB-KW"/>
</dbReference>
<comment type="similarity">
    <text evidence="1 13">Belongs to the class-II aminoacyl-tRNA synthetase family.</text>
</comment>
<keyword evidence="6 13" id="KW-0862">Zinc</keyword>
<comment type="cofactor">
    <cofactor evidence="13">
        <name>Zn(2+)</name>
        <dbReference type="ChEBI" id="CHEBI:29105"/>
    </cofactor>
    <text evidence="13">Binds 1 zinc ion per subunit.</text>
</comment>
<dbReference type="InterPro" id="IPR050058">
    <property type="entry name" value="Ala-tRNA_ligase"/>
</dbReference>
<dbReference type="GO" id="GO:0008270">
    <property type="term" value="F:zinc ion binding"/>
    <property type="evidence" value="ECO:0007669"/>
    <property type="project" value="UniProtKB-UniRule"/>
</dbReference>
<keyword evidence="2 13" id="KW-0820">tRNA-binding</keyword>
<dbReference type="SMART" id="SM00863">
    <property type="entry name" value="tRNA_SAD"/>
    <property type="match status" value="1"/>
</dbReference>
<evidence type="ECO:0000256" key="9">
    <source>
        <dbReference type="ARBA" id="ARBA00022917"/>
    </source>
</evidence>
<comment type="caution">
    <text evidence="15">The sequence shown here is derived from an EMBL/GenBank/DDBJ whole genome shotgun (WGS) entry which is preliminary data.</text>
</comment>
<dbReference type="Pfam" id="PF07973">
    <property type="entry name" value="tRNA_SAD"/>
    <property type="match status" value="1"/>
</dbReference>
<gene>
    <name evidence="13" type="primary">alaS</name>
    <name evidence="15" type="ORF">CVT63_01675</name>
</gene>
<evidence type="ECO:0000313" key="15">
    <source>
        <dbReference type="EMBL" id="PKQ28648.1"/>
    </source>
</evidence>
<dbReference type="PROSITE" id="PS50860">
    <property type="entry name" value="AA_TRNA_LIGASE_II_ALA"/>
    <property type="match status" value="1"/>
</dbReference>
<dbReference type="InterPro" id="IPR045864">
    <property type="entry name" value="aa-tRNA-synth_II/BPL/LPL"/>
</dbReference>
<comment type="subcellular location">
    <subcellularLocation>
        <location evidence="13">Cytoplasm</location>
    </subcellularLocation>
</comment>
<dbReference type="InterPro" id="IPR002318">
    <property type="entry name" value="Ala-tRNA-lgiase_IIc"/>
</dbReference>
<comment type="domain">
    <text evidence="13">Consists of three domains; the N-terminal catalytic domain, the editing domain and the C-terminal C-Ala domain. The editing domain removes incorrectly charged amino acids, while the C-Ala domain, along with tRNA(Ala), serves as a bridge to cooperatively bring together the editing and aminoacylation centers thus stimulating deacylation of misacylated tRNAs.</text>
</comment>
<evidence type="ECO:0000256" key="11">
    <source>
        <dbReference type="ARBA" id="ARBA00024779"/>
    </source>
</evidence>
<dbReference type="InterPro" id="IPR003156">
    <property type="entry name" value="DHHA1_dom"/>
</dbReference>
<dbReference type="FunFam" id="3.30.54.20:FF:000001">
    <property type="entry name" value="Alanine--tRNA ligase"/>
    <property type="match status" value="1"/>
</dbReference>
<dbReference type="FunFam" id="3.30.930.10:FF:000004">
    <property type="entry name" value="Alanine--tRNA ligase"/>
    <property type="match status" value="1"/>
</dbReference>
<keyword evidence="7 13" id="KW-0067">ATP-binding</keyword>
<dbReference type="HAMAP" id="MF_00036_B">
    <property type="entry name" value="Ala_tRNA_synth_B"/>
    <property type="match status" value="1"/>
</dbReference>
<dbReference type="Proteomes" id="UP000233654">
    <property type="component" value="Unassembled WGS sequence"/>
</dbReference>
<feature type="binding site" evidence="13">
    <location>
        <position position="588"/>
    </location>
    <ligand>
        <name>Zn(2+)</name>
        <dbReference type="ChEBI" id="CHEBI:29105"/>
    </ligand>
</feature>
<keyword evidence="5 13" id="KW-0547">Nucleotide-binding</keyword>
<evidence type="ECO:0000256" key="13">
    <source>
        <dbReference type="HAMAP-Rule" id="MF_00036"/>
    </source>
</evidence>